<evidence type="ECO:0000313" key="2">
    <source>
        <dbReference type="Proteomes" id="UP001141806"/>
    </source>
</evidence>
<name>A0A9Q0GXZ3_9MAGN</name>
<dbReference type="OrthoDB" id="10333656at2759"/>
<dbReference type="EMBL" id="JAMYWD010000011">
    <property type="protein sequence ID" value="KAJ4955918.1"/>
    <property type="molecule type" value="Genomic_DNA"/>
</dbReference>
<sequence length="185" mass="19922">MVTPGATSNTSAVTDSFPLRSSSTPCILTWKSFTLFIRNFNPFTTDSSVATIAEAEYLDVNIYLAFHLSSNKLDKSNPDDIDDINLKALKNGGEGFGKGLITAPSSAYGDSGGVDFSGDCSSINNGFSLENPFLNQGVCIISGIMIRFSGSATRSFEINRLVSVENHGRNSALNTLRYIFIMFSS</sequence>
<comment type="caution">
    <text evidence="1">The sequence shown here is derived from an EMBL/GenBank/DDBJ whole genome shotgun (WGS) entry which is preliminary data.</text>
</comment>
<accession>A0A9Q0GXZ3</accession>
<proteinExistence type="predicted"/>
<evidence type="ECO:0000313" key="1">
    <source>
        <dbReference type="EMBL" id="KAJ4955918.1"/>
    </source>
</evidence>
<gene>
    <name evidence="1" type="ORF">NE237_012701</name>
</gene>
<protein>
    <submittedName>
        <fullName evidence="1">Uncharacterized protein</fullName>
    </submittedName>
</protein>
<reference evidence="1" key="1">
    <citation type="journal article" date="2023" name="Plant J.">
        <title>The genome of the king protea, Protea cynaroides.</title>
        <authorList>
            <person name="Chang J."/>
            <person name="Duong T.A."/>
            <person name="Schoeman C."/>
            <person name="Ma X."/>
            <person name="Roodt D."/>
            <person name="Barker N."/>
            <person name="Li Z."/>
            <person name="Van de Peer Y."/>
            <person name="Mizrachi E."/>
        </authorList>
    </citation>
    <scope>NUCLEOTIDE SEQUENCE</scope>
    <source>
        <tissue evidence="1">Young leaves</tissue>
    </source>
</reference>
<dbReference type="AlphaFoldDB" id="A0A9Q0GXZ3"/>
<dbReference type="Proteomes" id="UP001141806">
    <property type="component" value="Unassembled WGS sequence"/>
</dbReference>
<organism evidence="1 2">
    <name type="scientific">Protea cynaroides</name>
    <dbReference type="NCBI Taxonomy" id="273540"/>
    <lineage>
        <taxon>Eukaryota</taxon>
        <taxon>Viridiplantae</taxon>
        <taxon>Streptophyta</taxon>
        <taxon>Embryophyta</taxon>
        <taxon>Tracheophyta</taxon>
        <taxon>Spermatophyta</taxon>
        <taxon>Magnoliopsida</taxon>
        <taxon>Proteales</taxon>
        <taxon>Proteaceae</taxon>
        <taxon>Protea</taxon>
    </lineage>
</organism>
<keyword evidence="2" id="KW-1185">Reference proteome</keyword>